<dbReference type="Proteomes" id="UP000034883">
    <property type="component" value="Chromosome"/>
</dbReference>
<keyword evidence="3" id="KW-1185">Reference proteome</keyword>
<evidence type="ECO:0000313" key="3">
    <source>
        <dbReference type="Proteomes" id="UP000034883"/>
    </source>
</evidence>
<protein>
    <submittedName>
        <fullName evidence="2">Uncharacterized protein</fullName>
    </submittedName>
</protein>
<accession>A0A0F6W930</accession>
<evidence type="ECO:0000256" key="1">
    <source>
        <dbReference type="SAM" id="MobiDB-lite"/>
    </source>
</evidence>
<dbReference type="AlphaFoldDB" id="A0A0F6W930"/>
<organism evidence="2 3">
    <name type="scientific">Sandaracinus amylolyticus</name>
    <dbReference type="NCBI Taxonomy" id="927083"/>
    <lineage>
        <taxon>Bacteria</taxon>
        <taxon>Pseudomonadati</taxon>
        <taxon>Myxococcota</taxon>
        <taxon>Polyangia</taxon>
        <taxon>Polyangiales</taxon>
        <taxon>Sandaracinaceae</taxon>
        <taxon>Sandaracinus</taxon>
    </lineage>
</organism>
<gene>
    <name evidence="2" type="ORF">DB32_007601</name>
</gene>
<name>A0A0F6W930_9BACT</name>
<dbReference type="EMBL" id="CP011125">
    <property type="protein sequence ID" value="AKF10452.1"/>
    <property type="molecule type" value="Genomic_DNA"/>
</dbReference>
<dbReference type="KEGG" id="samy:DB32_007601"/>
<sequence length="98" mass="10180">MGPCASLSLAGPPGPALVHPNQHHAPRPGAAHRGSRATSASRAPFLPARPLARQPGRAAARDFRGGDVAPRSASGGPSRQNVEAPDRWHGRGSMISRR</sequence>
<dbReference type="STRING" id="927083.DB32_007601"/>
<reference evidence="2 3" key="1">
    <citation type="submission" date="2015-03" db="EMBL/GenBank/DDBJ databases">
        <title>Genome assembly of Sandaracinus amylolyticus DSM 53668.</title>
        <authorList>
            <person name="Sharma G."/>
            <person name="Subramanian S."/>
        </authorList>
    </citation>
    <scope>NUCLEOTIDE SEQUENCE [LARGE SCALE GENOMIC DNA]</scope>
    <source>
        <strain evidence="2 3">DSM 53668</strain>
    </source>
</reference>
<evidence type="ECO:0000313" key="2">
    <source>
        <dbReference type="EMBL" id="AKF10452.1"/>
    </source>
</evidence>
<feature type="region of interest" description="Disordered" evidence="1">
    <location>
        <begin position="1"/>
        <end position="98"/>
    </location>
</feature>
<proteinExistence type="predicted"/>